<dbReference type="PANTHER" id="PTHR11895:SF7">
    <property type="entry name" value="GLUTAMYL-TRNA(GLN) AMIDOTRANSFERASE SUBUNIT A, MITOCHONDRIAL"/>
    <property type="match status" value="1"/>
</dbReference>
<dbReference type="RefSeq" id="WP_123691480.1">
    <property type="nucleotide sequence ID" value="NZ_AP019700.1"/>
</dbReference>
<dbReference type="InterPro" id="IPR000120">
    <property type="entry name" value="Amidase"/>
</dbReference>
<name>A0A3N1KXJ3_9PROT</name>
<reference evidence="3 4" key="1">
    <citation type="submission" date="2018-11" db="EMBL/GenBank/DDBJ databases">
        <title>Genomic Encyclopedia of Type Strains, Phase IV (KMG-IV): sequencing the most valuable type-strain genomes for metagenomic binning, comparative biology and taxonomic classification.</title>
        <authorList>
            <person name="Goeker M."/>
        </authorList>
    </citation>
    <scope>NUCLEOTIDE SEQUENCE [LARGE SCALE GENOMIC DNA]</scope>
    <source>
        <strain evidence="3 4">DSM 5900</strain>
    </source>
</reference>
<dbReference type="InterPro" id="IPR036928">
    <property type="entry name" value="AS_sf"/>
</dbReference>
<dbReference type="OrthoDB" id="7245165at2"/>
<gene>
    <name evidence="3" type="ORF">EDC65_3301</name>
</gene>
<dbReference type="Pfam" id="PF01425">
    <property type="entry name" value="Amidase"/>
    <property type="match status" value="1"/>
</dbReference>
<sequence length="474" mass="49583">MSDDLLFLPATRAAAMIRRGALSPVAYVQTVLDAIDRAQPAINAYVGTCRDEAMAAARAAEAAVAAGAPLGPLHGVPVSIKDLIDVAGQRTTHGSHVHAENVARADSIAVARLKAAGAIVVGKTTTPEFGHKGITTSPLTGITRNPWNLERTPGGSSGGASAAVAAGLAPLALGTDGAGSIRGPSASAGIVGLKPTRGAIPHEAAGDVFLNQSFAGPMTRTVADATVMFAAMLGPDARDPWSLGGGPAALPPDLQGPRLDGVRIGYVARMANPVVDPEVEARTLDMLAALRDLGAEVEAVPDGIDWAEPEGRIIYQTGIAASVAPLRERWGNRLDPSMVAFADWGMEYSLLDRIGAERARSRLYQTVQALFGRYRFLVSPTTACTALAADFDATKPVTIAGRECGITRQSWTAYQYPFNLTGNPAMSIPSGFASDGLPTGFQIIGPWWSDFAVLRLATLLEQARPWADRRPPAR</sequence>
<comment type="caution">
    <text evidence="3">The sequence shown here is derived from an EMBL/GenBank/DDBJ whole genome shotgun (WGS) entry which is preliminary data.</text>
</comment>
<dbReference type="InterPro" id="IPR023631">
    <property type="entry name" value="Amidase_dom"/>
</dbReference>
<keyword evidence="3" id="KW-0808">Transferase</keyword>
<evidence type="ECO:0000259" key="2">
    <source>
        <dbReference type="Pfam" id="PF01425"/>
    </source>
</evidence>
<proteinExistence type="inferred from homology"/>
<feature type="domain" description="Amidase" evidence="2">
    <location>
        <begin position="27"/>
        <end position="454"/>
    </location>
</feature>
<dbReference type="AlphaFoldDB" id="A0A3N1KXJ3"/>
<dbReference type="InterPro" id="IPR020556">
    <property type="entry name" value="Amidase_CS"/>
</dbReference>
<comment type="similarity">
    <text evidence="1">Belongs to the amidase family.</text>
</comment>
<dbReference type="PANTHER" id="PTHR11895">
    <property type="entry name" value="TRANSAMIDASE"/>
    <property type="match status" value="1"/>
</dbReference>
<dbReference type="PROSITE" id="PS00571">
    <property type="entry name" value="AMIDASES"/>
    <property type="match status" value="1"/>
</dbReference>
<dbReference type="EMBL" id="RJKX01000015">
    <property type="protein sequence ID" value="ROP83957.1"/>
    <property type="molecule type" value="Genomic_DNA"/>
</dbReference>
<dbReference type="Proteomes" id="UP000278222">
    <property type="component" value="Unassembled WGS sequence"/>
</dbReference>
<dbReference type="GO" id="GO:0016740">
    <property type="term" value="F:transferase activity"/>
    <property type="evidence" value="ECO:0007669"/>
    <property type="project" value="UniProtKB-KW"/>
</dbReference>
<keyword evidence="4" id="KW-1185">Reference proteome</keyword>
<dbReference type="Gene3D" id="3.90.1300.10">
    <property type="entry name" value="Amidase signature (AS) domain"/>
    <property type="match status" value="1"/>
</dbReference>
<accession>A0A3N1KXJ3</accession>
<organism evidence="3 4">
    <name type="scientific">Stella humosa</name>
    <dbReference type="NCBI Taxonomy" id="94"/>
    <lineage>
        <taxon>Bacteria</taxon>
        <taxon>Pseudomonadati</taxon>
        <taxon>Pseudomonadota</taxon>
        <taxon>Alphaproteobacteria</taxon>
        <taxon>Rhodospirillales</taxon>
        <taxon>Stellaceae</taxon>
        <taxon>Stella</taxon>
    </lineage>
</organism>
<protein>
    <submittedName>
        <fullName evidence="3">Aspartyl-tRNA(Asn)/glutamyl-tRNA(Gln) amidotransferase subunit A</fullName>
    </submittedName>
</protein>
<dbReference type="SUPFAM" id="SSF75304">
    <property type="entry name" value="Amidase signature (AS) enzymes"/>
    <property type="match status" value="1"/>
</dbReference>
<evidence type="ECO:0000313" key="3">
    <source>
        <dbReference type="EMBL" id="ROP83957.1"/>
    </source>
</evidence>
<evidence type="ECO:0000256" key="1">
    <source>
        <dbReference type="ARBA" id="ARBA00009199"/>
    </source>
</evidence>
<evidence type="ECO:0000313" key="4">
    <source>
        <dbReference type="Proteomes" id="UP000278222"/>
    </source>
</evidence>